<sequence>MKRLVLITISIMCSILFIVPQAAFAAALRSSNNVTIDSGETINDDLYVSGGTVVVNCKVNGDLIVAGGTVTINGPVRDDLLIAGGTIEAASSASIGRDALLASGNAQLSGAIGRKLQAAGGGVVIDGPVGGTARLDVNQSRFSRHISSASYCSRCSR</sequence>
<dbReference type="RefSeq" id="WP_286975808.1">
    <property type="nucleotide sequence ID" value="NZ_PEXG01000148.1"/>
</dbReference>
<dbReference type="Proteomes" id="UP000230956">
    <property type="component" value="Unassembled WGS sequence"/>
</dbReference>
<feature type="signal peptide" evidence="1">
    <location>
        <begin position="1"/>
        <end position="25"/>
    </location>
</feature>
<comment type="caution">
    <text evidence="2">The sequence shown here is derived from an EMBL/GenBank/DDBJ whole genome shotgun (WGS) entry which is preliminary data.</text>
</comment>
<evidence type="ECO:0000256" key="1">
    <source>
        <dbReference type="SAM" id="SignalP"/>
    </source>
</evidence>
<keyword evidence="1" id="KW-0732">Signal</keyword>
<protein>
    <recommendedName>
        <fullName evidence="4">Polymer-forming cytoskeletal protein</fullName>
    </recommendedName>
</protein>
<organism evidence="2 3">
    <name type="scientific">Candidatus Aquicultor secundus</name>
    <dbReference type="NCBI Taxonomy" id="1973895"/>
    <lineage>
        <taxon>Bacteria</taxon>
        <taxon>Bacillati</taxon>
        <taxon>Actinomycetota</taxon>
        <taxon>Candidatus Aquicultoria</taxon>
        <taxon>Candidatus Aquicultorales</taxon>
        <taxon>Candidatus Aquicultoraceae</taxon>
        <taxon>Candidatus Aquicultor</taxon>
    </lineage>
</organism>
<dbReference type="AlphaFoldDB" id="A0A2M7T9W5"/>
<name>A0A2M7T9W5_9ACTN</name>
<accession>A0A2M7T9W5</accession>
<feature type="chain" id="PRO_5014798990" description="Polymer-forming cytoskeletal protein" evidence="1">
    <location>
        <begin position="26"/>
        <end position="157"/>
    </location>
</feature>
<proteinExistence type="predicted"/>
<evidence type="ECO:0000313" key="2">
    <source>
        <dbReference type="EMBL" id="PIZ41591.1"/>
    </source>
</evidence>
<reference evidence="3" key="1">
    <citation type="submission" date="2017-09" db="EMBL/GenBank/DDBJ databases">
        <title>Depth-based differentiation of microbial function through sediment-hosted aquifers and enrichment of novel symbionts in the deep terrestrial subsurface.</title>
        <authorList>
            <person name="Probst A.J."/>
            <person name="Ladd B."/>
            <person name="Jarett J.K."/>
            <person name="Geller-Mcgrath D.E."/>
            <person name="Sieber C.M.K."/>
            <person name="Emerson J.B."/>
            <person name="Anantharaman K."/>
            <person name="Thomas B.C."/>
            <person name="Malmstrom R."/>
            <person name="Stieglmeier M."/>
            <person name="Klingl A."/>
            <person name="Woyke T."/>
            <person name="Ryan C.M."/>
            <person name="Banfield J.F."/>
        </authorList>
    </citation>
    <scope>NUCLEOTIDE SEQUENCE [LARGE SCALE GENOMIC DNA]</scope>
</reference>
<evidence type="ECO:0008006" key="4">
    <source>
        <dbReference type="Google" id="ProtNLM"/>
    </source>
</evidence>
<evidence type="ECO:0000313" key="3">
    <source>
        <dbReference type="Proteomes" id="UP000230956"/>
    </source>
</evidence>
<gene>
    <name evidence="2" type="ORF">COY37_02120</name>
</gene>
<dbReference type="EMBL" id="PFNG01000051">
    <property type="protein sequence ID" value="PIZ41591.1"/>
    <property type="molecule type" value="Genomic_DNA"/>
</dbReference>